<gene>
    <name evidence="2" type="ORF">ALP51_101854</name>
</gene>
<dbReference type="PRINTS" id="PR00598">
    <property type="entry name" value="HTHMARR"/>
</dbReference>
<organism evidence="2 3">
    <name type="scientific">Pseudomonas savastanoi</name>
    <name type="common">Pseudomonas syringae pv. savastanoi</name>
    <dbReference type="NCBI Taxonomy" id="29438"/>
    <lineage>
        <taxon>Bacteria</taxon>
        <taxon>Pseudomonadati</taxon>
        <taxon>Pseudomonadota</taxon>
        <taxon>Gammaproteobacteria</taxon>
        <taxon>Pseudomonadales</taxon>
        <taxon>Pseudomonadaceae</taxon>
        <taxon>Pseudomonas</taxon>
    </lineage>
</organism>
<dbReference type="AlphaFoldDB" id="A0A3M5J5R7"/>
<accession>A0A3M5J5R7</accession>
<evidence type="ECO:0000259" key="1">
    <source>
        <dbReference type="PROSITE" id="PS50995"/>
    </source>
</evidence>
<comment type="caution">
    <text evidence="2">The sequence shown here is derived from an EMBL/GenBank/DDBJ whole genome shotgun (WGS) entry which is preliminary data.</text>
</comment>
<dbReference type="InterPro" id="IPR000835">
    <property type="entry name" value="HTH_MarR-typ"/>
</dbReference>
<dbReference type="GO" id="GO:0003700">
    <property type="term" value="F:DNA-binding transcription factor activity"/>
    <property type="evidence" value="ECO:0007669"/>
    <property type="project" value="InterPro"/>
</dbReference>
<name>A0A3M5J5R7_PSESS</name>
<evidence type="ECO:0000313" key="3">
    <source>
        <dbReference type="Proteomes" id="UP000278180"/>
    </source>
</evidence>
<dbReference type="PANTHER" id="PTHR33164">
    <property type="entry name" value="TRANSCRIPTIONAL REGULATOR, MARR FAMILY"/>
    <property type="match status" value="1"/>
</dbReference>
<dbReference type="Gene3D" id="1.10.10.10">
    <property type="entry name" value="Winged helix-like DNA-binding domain superfamily/Winged helix DNA-binding domain"/>
    <property type="match status" value="1"/>
</dbReference>
<evidence type="ECO:0000313" key="2">
    <source>
        <dbReference type="EMBL" id="RMT18657.1"/>
    </source>
</evidence>
<sequence>MRPAQFSALAIIEQNPGLMQADLAKALAIEPPQVVPLLNKLEERALAVRVRCKPDKRSYGIFLSKSGETLLRELKQIAADSDLDSTSALDNQERQDLLRLLKKVYQS</sequence>
<dbReference type="PANTHER" id="PTHR33164:SF89">
    <property type="entry name" value="MARR FAMILY REGULATORY PROTEIN"/>
    <property type="match status" value="1"/>
</dbReference>
<dbReference type="InterPro" id="IPR039422">
    <property type="entry name" value="MarR/SlyA-like"/>
</dbReference>
<dbReference type="EMBL" id="RBTE01000559">
    <property type="protein sequence ID" value="RMT18657.1"/>
    <property type="molecule type" value="Genomic_DNA"/>
</dbReference>
<dbReference type="SMART" id="SM00347">
    <property type="entry name" value="HTH_MARR"/>
    <property type="match status" value="1"/>
</dbReference>
<proteinExistence type="predicted"/>
<dbReference type="InterPro" id="IPR036388">
    <property type="entry name" value="WH-like_DNA-bd_sf"/>
</dbReference>
<dbReference type="PROSITE" id="PS50995">
    <property type="entry name" value="HTH_MARR_2"/>
    <property type="match status" value="1"/>
</dbReference>
<feature type="domain" description="HTH marR-type" evidence="1">
    <location>
        <begin position="1"/>
        <end position="106"/>
    </location>
</feature>
<reference evidence="2 3" key="1">
    <citation type="submission" date="2018-08" db="EMBL/GenBank/DDBJ databases">
        <title>Recombination of ecologically and evolutionarily significant loci maintains genetic cohesion in the Pseudomonas syringae species complex.</title>
        <authorList>
            <person name="Dillon M."/>
            <person name="Thakur S."/>
            <person name="Almeida R.N.D."/>
            <person name="Weir B.S."/>
            <person name="Guttman D.S."/>
        </authorList>
    </citation>
    <scope>NUCLEOTIDE SEQUENCE [LARGE SCALE GENOMIC DNA]</scope>
    <source>
        <strain evidence="2 3">ICMP 13684</strain>
    </source>
</reference>
<protein>
    <submittedName>
        <fullName evidence="2">Transcriptional regulator, MarR family</fullName>
    </submittedName>
</protein>
<dbReference type="GO" id="GO:0006950">
    <property type="term" value="P:response to stress"/>
    <property type="evidence" value="ECO:0007669"/>
    <property type="project" value="TreeGrafter"/>
</dbReference>
<dbReference type="InterPro" id="IPR036390">
    <property type="entry name" value="WH_DNA-bd_sf"/>
</dbReference>
<dbReference type="Proteomes" id="UP000278180">
    <property type="component" value="Unassembled WGS sequence"/>
</dbReference>
<dbReference type="Pfam" id="PF12802">
    <property type="entry name" value="MarR_2"/>
    <property type="match status" value="1"/>
</dbReference>
<dbReference type="SUPFAM" id="SSF46785">
    <property type="entry name" value="Winged helix' DNA-binding domain"/>
    <property type="match status" value="1"/>
</dbReference>